<dbReference type="GO" id="GO:0005634">
    <property type="term" value="C:nucleus"/>
    <property type="evidence" value="ECO:0007669"/>
    <property type="project" value="UniProtKB-SubCell"/>
</dbReference>
<dbReference type="InterPro" id="IPR039637">
    <property type="entry name" value="CNOT7/CNOT8/Pop2"/>
</dbReference>
<evidence type="ECO:0000256" key="16">
    <source>
        <dbReference type="ARBA" id="ARBA00023242"/>
    </source>
</evidence>
<dbReference type="Gene3D" id="3.30.420.10">
    <property type="entry name" value="Ribonuclease H-like superfamily/Ribonuclease H"/>
    <property type="match status" value="1"/>
</dbReference>
<comment type="subunit">
    <text evidence="6">Component of the CCR4-NOT complex, at least composed of CRR4 and CAF1 proteins.</text>
</comment>
<dbReference type="GO" id="GO:0003723">
    <property type="term" value="F:RNA binding"/>
    <property type="evidence" value="ECO:0007669"/>
    <property type="project" value="UniProtKB-KW"/>
</dbReference>
<protein>
    <recommendedName>
        <fullName evidence="7">poly(A)-specific ribonuclease</fullName>
        <ecNumber evidence="7">3.1.13.4</ecNumber>
    </recommendedName>
</protein>
<keyword evidence="11" id="KW-0378">Hydrolase</keyword>
<comment type="similarity">
    <text evidence="5">Belongs to the CAF1 family.</text>
</comment>
<feature type="compositionally biased region" description="Low complexity" evidence="18">
    <location>
        <begin position="42"/>
        <end position="63"/>
    </location>
</feature>
<evidence type="ECO:0000256" key="14">
    <source>
        <dbReference type="ARBA" id="ARBA00023015"/>
    </source>
</evidence>
<evidence type="ECO:0000256" key="2">
    <source>
        <dbReference type="ARBA" id="ARBA00001968"/>
    </source>
</evidence>
<dbReference type="PANTHER" id="PTHR10797">
    <property type="entry name" value="CCR4-NOT TRANSCRIPTION COMPLEX SUBUNIT"/>
    <property type="match status" value="1"/>
</dbReference>
<evidence type="ECO:0000256" key="18">
    <source>
        <dbReference type="SAM" id="MobiDB-lite"/>
    </source>
</evidence>
<keyword evidence="15" id="KW-0804">Transcription</keyword>
<evidence type="ECO:0000256" key="4">
    <source>
        <dbReference type="ARBA" id="ARBA00004496"/>
    </source>
</evidence>
<keyword evidence="20" id="KW-1185">Reference proteome</keyword>
<evidence type="ECO:0000256" key="12">
    <source>
        <dbReference type="ARBA" id="ARBA00022839"/>
    </source>
</evidence>
<dbReference type="InterPro" id="IPR006941">
    <property type="entry name" value="RNase_CAF1"/>
</dbReference>
<evidence type="ECO:0000256" key="5">
    <source>
        <dbReference type="ARBA" id="ARBA00008372"/>
    </source>
</evidence>
<comment type="catalytic activity">
    <reaction evidence="1">
        <text>Exonucleolytic cleavage of poly(A) to 5'-AMP.</text>
        <dbReference type="EC" id="3.1.13.4"/>
    </reaction>
</comment>
<proteinExistence type="inferred from homology"/>
<organism evidence="19 20">
    <name type="scientific">Eleusine coracana subsp. coracana</name>
    <dbReference type="NCBI Taxonomy" id="191504"/>
    <lineage>
        <taxon>Eukaryota</taxon>
        <taxon>Viridiplantae</taxon>
        <taxon>Streptophyta</taxon>
        <taxon>Embryophyta</taxon>
        <taxon>Tracheophyta</taxon>
        <taxon>Spermatophyta</taxon>
        <taxon>Magnoliopsida</taxon>
        <taxon>Liliopsida</taxon>
        <taxon>Poales</taxon>
        <taxon>Poaceae</taxon>
        <taxon>PACMAD clade</taxon>
        <taxon>Chloridoideae</taxon>
        <taxon>Cynodonteae</taxon>
        <taxon>Eleusininae</taxon>
        <taxon>Eleusine</taxon>
    </lineage>
</organism>
<keyword evidence="16" id="KW-0539">Nucleus</keyword>
<evidence type="ECO:0000256" key="8">
    <source>
        <dbReference type="ARBA" id="ARBA00022490"/>
    </source>
</evidence>
<dbReference type="Proteomes" id="UP001054889">
    <property type="component" value="Unassembled WGS sequence"/>
</dbReference>
<evidence type="ECO:0000256" key="11">
    <source>
        <dbReference type="ARBA" id="ARBA00022801"/>
    </source>
</evidence>
<keyword evidence="13" id="KW-0694">RNA-binding</keyword>
<evidence type="ECO:0000313" key="19">
    <source>
        <dbReference type="EMBL" id="GJN24635.1"/>
    </source>
</evidence>
<dbReference type="GO" id="GO:0005737">
    <property type="term" value="C:cytoplasm"/>
    <property type="evidence" value="ECO:0007669"/>
    <property type="project" value="UniProtKB-SubCell"/>
</dbReference>
<dbReference type="GO" id="GO:0046872">
    <property type="term" value="F:metal ion binding"/>
    <property type="evidence" value="ECO:0007669"/>
    <property type="project" value="UniProtKB-KW"/>
</dbReference>
<dbReference type="EC" id="3.1.13.4" evidence="7"/>
<comment type="subcellular location">
    <subcellularLocation>
        <location evidence="4">Cytoplasm</location>
    </subcellularLocation>
    <subcellularLocation>
        <location evidence="3">Nucleus</location>
    </subcellularLocation>
</comment>
<comment type="cofactor">
    <cofactor evidence="2">
        <name>a divalent metal cation</name>
        <dbReference type="ChEBI" id="CHEBI:60240"/>
    </cofactor>
</comment>
<comment type="function">
    <text evidence="17">Ubiquitous transcription factor required for a diverse set of processes. It is a component of the CCR4 complex involved in the control of gene expression.</text>
</comment>
<name>A0AAV5EPS2_ELECO</name>
<keyword evidence="10" id="KW-0479">Metal-binding</keyword>
<keyword evidence="9" id="KW-0540">Nuclease</keyword>
<dbReference type="GO" id="GO:0004535">
    <property type="term" value="F:poly(A)-specific ribonuclease activity"/>
    <property type="evidence" value="ECO:0007669"/>
    <property type="project" value="UniProtKB-EC"/>
</dbReference>
<sequence length="355" mass="38472">MTTFSMPSRAPRVPAPIKTRTMTCYYDYDLATPTTRPDVVNTASWSPPSTPSSSDSTAASPPAHGAPPTAFSHHHPVPRSIPPPPSQRVAEVRQVWHENFTDEAALIDALLPKYRYAAIDTEFPGTVYRPSVPAYLLTPEKRYALLKANVDALHLIQLGLTLFNSDPTSPPPITWEFTFREFDPAHDPHAADSIALLRAAGVDFARAARHGVHASAFGPRLRRWLMRAPAAGLVTFAGGRDVAHLIKAAFGSGYRLPASAPELEAVAAAMLRRRPVFDVKEMAQRCGPRAGDLRGGLDCVAAKLGVARDVGVAHRAGADSLLTCRAFLRMKELYFDDDDKLGSVAGLLTDITTSF</sequence>
<keyword evidence="8" id="KW-0963">Cytoplasm</keyword>
<keyword evidence="14" id="KW-0805">Transcription regulation</keyword>
<reference evidence="19" key="1">
    <citation type="journal article" date="2018" name="DNA Res.">
        <title>Multiple hybrid de novo genome assembly of finger millet, an orphan allotetraploid crop.</title>
        <authorList>
            <person name="Hatakeyama M."/>
            <person name="Aluri S."/>
            <person name="Balachadran M.T."/>
            <person name="Sivarajan S.R."/>
            <person name="Patrignani A."/>
            <person name="Gruter S."/>
            <person name="Poveda L."/>
            <person name="Shimizu-Inatsugi R."/>
            <person name="Baeten J."/>
            <person name="Francoijs K.J."/>
            <person name="Nataraja K.N."/>
            <person name="Reddy Y.A.N."/>
            <person name="Phadnis S."/>
            <person name="Ravikumar R.L."/>
            <person name="Schlapbach R."/>
            <person name="Sreeman S.M."/>
            <person name="Shimizu K.K."/>
        </authorList>
    </citation>
    <scope>NUCLEOTIDE SEQUENCE</scope>
</reference>
<dbReference type="EMBL" id="BQKI01000077">
    <property type="protein sequence ID" value="GJN24635.1"/>
    <property type="molecule type" value="Genomic_DNA"/>
</dbReference>
<dbReference type="InterPro" id="IPR036397">
    <property type="entry name" value="RNaseH_sf"/>
</dbReference>
<accession>A0AAV5EPS2</accession>
<evidence type="ECO:0000313" key="20">
    <source>
        <dbReference type="Proteomes" id="UP001054889"/>
    </source>
</evidence>
<comment type="caution">
    <text evidence="19">The sequence shown here is derived from an EMBL/GenBank/DDBJ whole genome shotgun (WGS) entry which is preliminary data.</text>
</comment>
<dbReference type="AlphaFoldDB" id="A0AAV5EPS2"/>
<evidence type="ECO:0000256" key="6">
    <source>
        <dbReference type="ARBA" id="ARBA00011757"/>
    </source>
</evidence>
<evidence type="ECO:0000256" key="10">
    <source>
        <dbReference type="ARBA" id="ARBA00022723"/>
    </source>
</evidence>
<dbReference type="GO" id="GO:0030014">
    <property type="term" value="C:CCR4-NOT complex"/>
    <property type="evidence" value="ECO:0007669"/>
    <property type="project" value="InterPro"/>
</dbReference>
<dbReference type="Pfam" id="PF04857">
    <property type="entry name" value="CAF1"/>
    <property type="match status" value="1"/>
</dbReference>
<evidence type="ECO:0000256" key="17">
    <source>
        <dbReference type="ARBA" id="ARBA00025148"/>
    </source>
</evidence>
<reference evidence="19" key="2">
    <citation type="submission" date="2021-12" db="EMBL/GenBank/DDBJ databases">
        <title>Resequencing data analysis of finger millet.</title>
        <authorList>
            <person name="Hatakeyama M."/>
            <person name="Aluri S."/>
            <person name="Balachadran M.T."/>
            <person name="Sivarajan S.R."/>
            <person name="Poveda L."/>
            <person name="Shimizu-Inatsugi R."/>
            <person name="Schlapbach R."/>
            <person name="Sreeman S.M."/>
            <person name="Shimizu K.K."/>
        </authorList>
    </citation>
    <scope>NUCLEOTIDE SEQUENCE</scope>
</reference>
<evidence type="ECO:0000256" key="9">
    <source>
        <dbReference type="ARBA" id="ARBA00022722"/>
    </source>
</evidence>
<evidence type="ECO:0000256" key="15">
    <source>
        <dbReference type="ARBA" id="ARBA00023163"/>
    </source>
</evidence>
<dbReference type="SUPFAM" id="SSF53098">
    <property type="entry name" value="Ribonuclease H-like"/>
    <property type="match status" value="1"/>
</dbReference>
<keyword evidence="12" id="KW-0269">Exonuclease</keyword>
<evidence type="ECO:0000256" key="13">
    <source>
        <dbReference type="ARBA" id="ARBA00022884"/>
    </source>
</evidence>
<gene>
    <name evidence="19" type="primary">gb12388</name>
    <name evidence="19" type="ORF">PR202_gb12388</name>
</gene>
<evidence type="ECO:0000256" key="7">
    <source>
        <dbReference type="ARBA" id="ARBA00012161"/>
    </source>
</evidence>
<feature type="region of interest" description="Disordered" evidence="18">
    <location>
        <begin position="39"/>
        <end position="89"/>
    </location>
</feature>
<dbReference type="InterPro" id="IPR012337">
    <property type="entry name" value="RNaseH-like_sf"/>
</dbReference>
<evidence type="ECO:0000256" key="3">
    <source>
        <dbReference type="ARBA" id="ARBA00004123"/>
    </source>
</evidence>
<evidence type="ECO:0000256" key="1">
    <source>
        <dbReference type="ARBA" id="ARBA00001663"/>
    </source>
</evidence>